<evidence type="ECO:0000313" key="4">
    <source>
        <dbReference type="Proteomes" id="UP000093861"/>
    </source>
</evidence>
<name>A0A1A2RYI9_9MYCO</name>
<protein>
    <recommendedName>
        <fullName evidence="2">Peptidase C39-like domain-containing protein</fullName>
    </recommendedName>
</protein>
<reference evidence="3 4" key="1">
    <citation type="submission" date="2016-06" db="EMBL/GenBank/DDBJ databases">
        <authorList>
            <person name="Kjaerup R.B."/>
            <person name="Dalgaard T.S."/>
            <person name="Juul-Madsen H.R."/>
        </authorList>
    </citation>
    <scope>NUCLEOTIDE SEQUENCE [LARGE SCALE GENOMIC DNA]</scope>
    <source>
        <strain evidence="3 4">E2464</strain>
    </source>
</reference>
<keyword evidence="1" id="KW-0732">Signal</keyword>
<dbReference type="Proteomes" id="UP000093861">
    <property type="component" value="Unassembled WGS sequence"/>
</dbReference>
<feature type="domain" description="Peptidase C39-like" evidence="2">
    <location>
        <begin position="71"/>
        <end position="193"/>
    </location>
</feature>
<evidence type="ECO:0000259" key="2">
    <source>
        <dbReference type="Pfam" id="PF13529"/>
    </source>
</evidence>
<organism evidence="3 4">
    <name type="scientific">Mycobacterium colombiense</name>
    <dbReference type="NCBI Taxonomy" id="339268"/>
    <lineage>
        <taxon>Bacteria</taxon>
        <taxon>Bacillati</taxon>
        <taxon>Actinomycetota</taxon>
        <taxon>Actinomycetes</taxon>
        <taxon>Mycobacteriales</taxon>
        <taxon>Mycobacteriaceae</taxon>
        <taxon>Mycobacterium</taxon>
        <taxon>Mycobacterium avium complex (MAC)</taxon>
    </lineage>
</organism>
<gene>
    <name evidence="3" type="ORF">A5685_07680</name>
</gene>
<accession>A0A1A2RYI9</accession>
<dbReference type="Pfam" id="PF13529">
    <property type="entry name" value="Peptidase_C39_2"/>
    <property type="match status" value="1"/>
</dbReference>
<evidence type="ECO:0000313" key="3">
    <source>
        <dbReference type="EMBL" id="OBH56592.1"/>
    </source>
</evidence>
<feature type="signal peptide" evidence="1">
    <location>
        <begin position="1"/>
        <end position="38"/>
    </location>
</feature>
<proteinExistence type="predicted"/>
<dbReference type="EMBL" id="LZJS01000125">
    <property type="protein sequence ID" value="OBH56592.1"/>
    <property type="molecule type" value="Genomic_DNA"/>
</dbReference>
<comment type="caution">
    <text evidence="3">The sequence shown here is derived from an EMBL/GenBank/DDBJ whole genome shotgun (WGS) entry which is preliminary data.</text>
</comment>
<sequence length="223" mass="23828">MTSTLRARVAAARTAGRIVLLCATAAAASVIFAAGVHANPGAPVPDADHELGMFGDPVAAAPYWREQHGSDCGEMAVADVVGQVTGREPTEQQMIALAETTPSATGHGPIWKPMGTTDIADLPKLLWHYWIRAENIQTHTDALARKLAQNHKIIAILNAETIWNRPGKRNSANHFVVVTGIDSKASVVHLNDSGISTGRDEQVPISVFEQAWAPNYNSAIVTK</sequence>
<feature type="chain" id="PRO_5039552313" description="Peptidase C39-like domain-containing protein" evidence="1">
    <location>
        <begin position="39"/>
        <end position="223"/>
    </location>
</feature>
<dbReference type="AlphaFoldDB" id="A0A1A2RYI9"/>
<evidence type="ECO:0000256" key="1">
    <source>
        <dbReference type="SAM" id="SignalP"/>
    </source>
</evidence>
<dbReference type="InterPro" id="IPR039564">
    <property type="entry name" value="Peptidase_C39-like"/>
</dbReference>
<dbReference type="Gene3D" id="3.90.70.10">
    <property type="entry name" value="Cysteine proteinases"/>
    <property type="match status" value="1"/>
</dbReference>